<reference evidence="2 3" key="1">
    <citation type="submission" date="2018-10" db="EMBL/GenBank/DDBJ databases">
        <title>Genomic Encyclopedia of Type Strains, Phase IV (KMG-IV): sequencing the most valuable type-strain genomes for metagenomic binning, comparative biology and taxonomic classification.</title>
        <authorList>
            <person name="Goeker M."/>
        </authorList>
    </citation>
    <scope>NUCLEOTIDE SEQUENCE [LARGE SCALE GENOMIC DNA]</scope>
    <source>
        <strain evidence="2 3">DSM 25080</strain>
    </source>
</reference>
<keyword evidence="3" id="KW-1185">Reference proteome</keyword>
<evidence type="ECO:0008006" key="4">
    <source>
        <dbReference type="Google" id="ProtNLM"/>
    </source>
</evidence>
<gene>
    <name evidence="2" type="ORF">DFR27_0250</name>
</gene>
<dbReference type="PANTHER" id="PTHR41339">
    <property type="entry name" value="LIPL48"/>
    <property type="match status" value="1"/>
</dbReference>
<evidence type="ECO:0000256" key="1">
    <source>
        <dbReference type="SAM" id="SignalP"/>
    </source>
</evidence>
<dbReference type="PANTHER" id="PTHR41339:SF1">
    <property type="entry name" value="SECRETED PROTEIN"/>
    <property type="match status" value="1"/>
</dbReference>
<dbReference type="AlphaFoldDB" id="A0A3M0ATP4"/>
<dbReference type="EMBL" id="REFJ01000001">
    <property type="protein sequence ID" value="RMA82302.1"/>
    <property type="molecule type" value="Genomic_DNA"/>
</dbReference>
<feature type="chain" id="PRO_5018323147" description="Serine/threonine protein kinase" evidence="1">
    <location>
        <begin position="18"/>
        <end position="533"/>
    </location>
</feature>
<organism evidence="2 3">
    <name type="scientific">Umboniibacter marinipuniceus</name>
    <dbReference type="NCBI Taxonomy" id="569599"/>
    <lineage>
        <taxon>Bacteria</taxon>
        <taxon>Pseudomonadati</taxon>
        <taxon>Pseudomonadota</taxon>
        <taxon>Gammaproteobacteria</taxon>
        <taxon>Cellvibrionales</taxon>
        <taxon>Cellvibrionaceae</taxon>
        <taxon>Umboniibacter</taxon>
    </lineage>
</organism>
<name>A0A3M0ATP4_9GAMM</name>
<dbReference type="SUPFAM" id="SSF51126">
    <property type="entry name" value="Pectin lyase-like"/>
    <property type="match status" value="1"/>
</dbReference>
<evidence type="ECO:0000313" key="2">
    <source>
        <dbReference type="EMBL" id="RMA82302.1"/>
    </source>
</evidence>
<dbReference type="PROSITE" id="PS51257">
    <property type="entry name" value="PROKAR_LIPOPROTEIN"/>
    <property type="match status" value="1"/>
</dbReference>
<comment type="caution">
    <text evidence="2">The sequence shown here is derived from an EMBL/GenBank/DDBJ whole genome shotgun (WGS) entry which is preliminary data.</text>
</comment>
<dbReference type="OrthoDB" id="237393at2"/>
<keyword evidence="1" id="KW-0732">Signal</keyword>
<dbReference type="InterPro" id="IPR011050">
    <property type="entry name" value="Pectin_lyase_fold/virulence"/>
</dbReference>
<proteinExistence type="predicted"/>
<accession>A0A3M0ATP4</accession>
<protein>
    <recommendedName>
        <fullName evidence="4">Serine/threonine protein kinase</fullName>
    </recommendedName>
</protein>
<dbReference type="RefSeq" id="WP_121875643.1">
    <property type="nucleotide sequence ID" value="NZ_REFJ01000001.1"/>
</dbReference>
<evidence type="ECO:0000313" key="3">
    <source>
        <dbReference type="Proteomes" id="UP000267187"/>
    </source>
</evidence>
<sequence>MKRNKLFLAMSLSTVLAACGSDVDLNVGNTITGGDIGGDNGGGVTNPCAAYDVNGTSYQGDYLSDGNCSYSLEFARAGKPVMADVTFGVLESGGVHKFAGALEIGQDVDNSIAGTVPSAGNAPVDQGGAPEGPVLFVNKGATLAFPEGTFLRINRGSQIIARGAVDAPITFTSIADIEDSNNPENARQQWGGLQLNGNGITQACTDDQRNNATCAVQTEGVPSYYGGDNNDESSGALNYVVVKHSGFEVSEGDELNGISFYAVGGNTEVDYVQVYSTYDDGLEFFGGDVSVSHAVLSFVDDDSLDFTDGHTGVVQYALIVHEEMDGNRCIEADGQSKASGTGNQEEMWHSLMPYTDVKIANMTCLSSASDESAGGTHGDSEGVLFRKGFNGGLYNSIITTYNATGESNELVEFDDGAPYQASQGRIELKGNIFAGSEPLKDPGTEDIDGNTLVDMATFVSGNDNAVTTDLAEIQSIRNGYISAAETLGASPVTLTAIDTRFDDSDFIGAVKDGDDWTAGWTVGLDSLPAGVSN</sequence>
<dbReference type="Proteomes" id="UP000267187">
    <property type="component" value="Unassembled WGS sequence"/>
</dbReference>
<feature type="signal peptide" evidence="1">
    <location>
        <begin position="1"/>
        <end position="17"/>
    </location>
</feature>